<evidence type="ECO:0000256" key="8">
    <source>
        <dbReference type="ARBA" id="ARBA00023049"/>
    </source>
</evidence>
<dbReference type="EC" id="3.4.11.-" evidence="10"/>
<accession>A0A9D2HAW0</accession>
<evidence type="ECO:0000313" key="11">
    <source>
        <dbReference type="EMBL" id="HJA06711.1"/>
    </source>
</evidence>
<dbReference type="Pfam" id="PF02127">
    <property type="entry name" value="Peptidase_M18"/>
    <property type="match status" value="1"/>
</dbReference>
<reference evidence="11" key="1">
    <citation type="journal article" date="2021" name="PeerJ">
        <title>Extensive microbial diversity within the chicken gut microbiome revealed by metagenomics and culture.</title>
        <authorList>
            <person name="Gilroy R."/>
            <person name="Ravi A."/>
            <person name="Getino M."/>
            <person name="Pursley I."/>
            <person name="Horton D.L."/>
            <person name="Alikhan N.F."/>
            <person name="Baker D."/>
            <person name="Gharbi K."/>
            <person name="Hall N."/>
            <person name="Watson M."/>
            <person name="Adriaenssens E.M."/>
            <person name="Foster-Nyarko E."/>
            <person name="Jarju S."/>
            <person name="Secka A."/>
            <person name="Antonio M."/>
            <person name="Oren A."/>
            <person name="Chaudhuri R.R."/>
            <person name="La Ragione R."/>
            <person name="Hildebrand F."/>
            <person name="Pallen M.J."/>
        </authorList>
    </citation>
    <scope>NUCLEOTIDE SEQUENCE</scope>
    <source>
        <strain evidence="11">ChiSjej2B20-11307</strain>
    </source>
</reference>
<organism evidence="11 12">
    <name type="scientific">Candidatus Mediterraneibacter pullicola</name>
    <dbReference type="NCBI Taxonomy" id="2838682"/>
    <lineage>
        <taxon>Bacteria</taxon>
        <taxon>Bacillati</taxon>
        <taxon>Bacillota</taxon>
        <taxon>Clostridia</taxon>
        <taxon>Lachnospirales</taxon>
        <taxon>Lachnospiraceae</taxon>
        <taxon>Mediterraneibacter</taxon>
    </lineage>
</organism>
<dbReference type="GO" id="GO:0005737">
    <property type="term" value="C:cytoplasm"/>
    <property type="evidence" value="ECO:0007669"/>
    <property type="project" value="UniProtKB-ARBA"/>
</dbReference>
<dbReference type="GO" id="GO:0004177">
    <property type="term" value="F:aminopeptidase activity"/>
    <property type="evidence" value="ECO:0007669"/>
    <property type="project" value="UniProtKB-KW"/>
</dbReference>
<dbReference type="SUPFAM" id="SSF101821">
    <property type="entry name" value="Aminopeptidase/glucanase lid domain"/>
    <property type="match status" value="1"/>
</dbReference>
<dbReference type="PRINTS" id="PR00932">
    <property type="entry name" value="AMINO1PTASE"/>
</dbReference>
<dbReference type="AlphaFoldDB" id="A0A9D2HAW0"/>
<evidence type="ECO:0000256" key="6">
    <source>
        <dbReference type="ARBA" id="ARBA00022801"/>
    </source>
</evidence>
<sequence>MNQMIIKELSHFLEQSPTPFHAISNISDILLKNNYTQLHENQKWQIKKGGRYFVIRNGSSIVAFVIPADGMSGMHIMASHSDSPAFKIKENPELDADGHYIRLNTERYGGMLCAPWLDRPLSVAGRVIVKDKHNGYISKLVNVDRDLVLIPSLAIHMNRDANNGYKYNMQKDMLPLYGNLTAKDSFMKIIAESAGVQKEDILGHDLFLYNRQKTSVWGGSEEFISCGRLDDLQCVFASLSGFLAGTAGIGQATTASEKTERHRSRTHMPVLCVLDNEEVGSETKQGAASTFLYDTLTRIHSSLGYTQEDYLIHLADSFMISADNAHAVHPNHPDKADLSNRPYLNGGIVLKFNGNQKYCTDGISAAMFRDICKQAGVPVQTFTNRSDMTGGSTLGNISNTRVALNTADIGLPQLAMHSPYETAGILDTEYLIKASEIFFKA</sequence>
<evidence type="ECO:0000313" key="12">
    <source>
        <dbReference type="Proteomes" id="UP000824223"/>
    </source>
</evidence>
<keyword evidence="5 9" id="KW-0479">Metal-binding</keyword>
<dbReference type="EMBL" id="DXAK01000030">
    <property type="protein sequence ID" value="HJA06711.1"/>
    <property type="molecule type" value="Genomic_DNA"/>
</dbReference>
<evidence type="ECO:0000256" key="2">
    <source>
        <dbReference type="ARBA" id="ARBA00008290"/>
    </source>
</evidence>
<dbReference type="Gene3D" id="3.40.630.10">
    <property type="entry name" value="Zn peptidases"/>
    <property type="match status" value="1"/>
</dbReference>
<dbReference type="InterPro" id="IPR001948">
    <property type="entry name" value="Peptidase_M18"/>
</dbReference>
<dbReference type="GO" id="GO:0008237">
    <property type="term" value="F:metallopeptidase activity"/>
    <property type="evidence" value="ECO:0007669"/>
    <property type="project" value="UniProtKB-KW"/>
</dbReference>
<evidence type="ECO:0000256" key="7">
    <source>
        <dbReference type="ARBA" id="ARBA00022833"/>
    </source>
</evidence>
<keyword evidence="4 9" id="KW-0645">Protease</keyword>
<evidence type="ECO:0000256" key="5">
    <source>
        <dbReference type="ARBA" id="ARBA00022723"/>
    </source>
</evidence>
<evidence type="ECO:0000256" key="3">
    <source>
        <dbReference type="ARBA" id="ARBA00022438"/>
    </source>
</evidence>
<dbReference type="InterPro" id="IPR023358">
    <property type="entry name" value="Peptidase_M18_dom2"/>
</dbReference>
<dbReference type="PANTHER" id="PTHR28570:SF3">
    <property type="entry name" value="ASPARTYL AMINOPEPTIDASE"/>
    <property type="match status" value="1"/>
</dbReference>
<protein>
    <recommendedName>
        <fullName evidence="10">M18 family aminopeptidase</fullName>
        <ecNumber evidence="10">3.4.11.-</ecNumber>
    </recommendedName>
</protein>
<name>A0A9D2HAW0_9FIRM</name>
<evidence type="ECO:0000256" key="9">
    <source>
        <dbReference type="RuleBase" id="RU004386"/>
    </source>
</evidence>
<evidence type="ECO:0000256" key="4">
    <source>
        <dbReference type="ARBA" id="ARBA00022670"/>
    </source>
</evidence>
<dbReference type="GO" id="GO:0006508">
    <property type="term" value="P:proteolysis"/>
    <property type="evidence" value="ECO:0007669"/>
    <property type="project" value="UniProtKB-KW"/>
</dbReference>
<comment type="similarity">
    <text evidence="2 9">Belongs to the peptidase M18 family.</text>
</comment>
<dbReference type="PANTHER" id="PTHR28570">
    <property type="entry name" value="ASPARTYL AMINOPEPTIDASE"/>
    <property type="match status" value="1"/>
</dbReference>
<keyword evidence="3 9" id="KW-0031">Aminopeptidase</keyword>
<evidence type="ECO:0000256" key="10">
    <source>
        <dbReference type="RuleBase" id="RU004387"/>
    </source>
</evidence>
<comment type="cofactor">
    <cofactor evidence="1 10">
        <name>Zn(2+)</name>
        <dbReference type="ChEBI" id="CHEBI:29105"/>
    </cofactor>
</comment>
<comment type="caution">
    <text evidence="11">The sequence shown here is derived from an EMBL/GenBank/DDBJ whole genome shotgun (WGS) entry which is preliminary data.</text>
</comment>
<dbReference type="SUPFAM" id="SSF53187">
    <property type="entry name" value="Zn-dependent exopeptidases"/>
    <property type="match status" value="1"/>
</dbReference>
<dbReference type="NCBIfam" id="NF002759">
    <property type="entry name" value="PRK02813.1"/>
    <property type="match status" value="1"/>
</dbReference>
<proteinExistence type="inferred from homology"/>
<keyword evidence="7 9" id="KW-0862">Zinc</keyword>
<dbReference type="Proteomes" id="UP000824223">
    <property type="component" value="Unassembled WGS sequence"/>
</dbReference>
<gene>
    <name evidence="11" type="ORF">H9798_06125</name>
</gene>
<reference evidence="11" key="2">
    <citation type="submission" date="2021-04" db="EMBL/GenBank/DDBJ databases">
        <authorList>
            <person name="Gilroy R."/>
        </authorList>
    </citation>
    <scope>NUCLEOTIDE SEQUENCE</scope>
    <source>
        <strain evidence="11">ChiSjej2B20-11307</strain>
    </source>
</reference>
<keyword evidence="8 9" id="KW-0482">Metalloprotease</keyword>
<dbReference type="CDD" id="cd05658">
    <property type="entry name" value="M18_DAP"/>
    <property type="match status" value="1"/>
</dbReference>
<keyword evidence="6 9" id="KW-0378">Hydrolase</keyword>
<dbReference type="Gene3D" id="2.30.250.10">
    <property type="entry name" value="Aminopeptidase i, Domain 2"/>
    <property type="match status" value="1"/>
</dbReference>
<dbReference type="GO" id="GO:0008270">
    <property type="term" value="F:zinc ion binding"/>
    <property type="evidence" value="ECO:0007669"/>
    <property type="project" value="InterPro"/>
</dbReference>
<evidence type="ECO:0000256" key="1">
    <source>
        <dbReference type="ARBA" id="ARBA00001947"/>
    </source>
</evidence>